<dbReference type="EMBL" id="JAUJEA010000001">
    <property type="protein sequence ID" value="MDN5199925.1"/>
    <property type="molecule type" value="Genomic_DNA"/>
</dbReference>
<keyword evidence="3" id="KW-1185">Reference proteome</keyword>
<reference evidence="2" key="1">
    <citation type="submission" date="2023-06" db="EMBL/GenBank/DDBJ databases">
        <title>Genomic of Parafulvivirga corallium.</title>
        <authorList>
            <person name="Wang G."/>
        </authorList>
    </citation>
    <scope>NUCLEOTIDE SEQUENCE</scope>
    <source>
        <strain evidence="2">BMA10</strain>
    </source>
</reference>
<sequence>MVLSSEYFEQDLWKLYRSMPEGNGDGEGDDDKGEQDPPPDPPPGGPPRK</sequence>
<evidence type="ECO:0000313" key="2">
    <source>
        <dbReference type="EMBL" id="MDN5199925.1"/>
    </source>
</evidence>
<proteinExistence type="predicted"/>
<gene>
    <name evidence="2" type="ORF">QQ008_01090</name>
</gene>
<organism evidence="2 3">
    <name type="scientific">Splendidivirga corallicola</name>
    <dbReference type="NCBI Taxonomy" id="3051826"/>
    <lineage>
        <taxon>Bacteria</taxon>
        <taxon>Pseudomonadati</taxon>
        <taxon>Bacteroidota</taxon>
        <taxon>Cytophagia</taxon>
        <taxon>Cytophagales</taxon>
        <taxon>Splendidivirgaceae</taxon>
        <taxon>Splendidivirga</taxon>
    </lineage>
</organism>
<evidence type="ECO:0000256" key="1">
    <source>
        <dbReference type="SAM" id="MobiDB-lite"/>
    </source>
</evidence>
<feature type="region of interest" description="Disordered" evidence="1">
    <location>
        <begin position="18"/>
        <end position="49"/>
    </location>
</feature>
<accession>A0ABT8KGS9</accession>
<comment type="caution">
    <text evidence="2">The sequence shown here is derived from an EMBL/GenBank/DDBJ whole genome shotgun (WGS) entry which is preliminary data.</text>
</comment>
<dbReference type="RefSeq" id="WP_346749955.1">
    <property type="nucleotide sequence ID" value="NZ_JAUJEA010000001.1"/>
</dbReference>
<name>A0ABT8KGS9_9BACT</name>
<dbReference type="Proteomes" id="UP001172082">
    <property type="component" value="Unassembled WGS sequence"/>
</dbReference>
<feature type="compositionally biased region" description="Acidic residues" evidence="1">
    <location>
        <begin position="24"/>
        <end position="33"/>
    </location>
</feature>
<feature type="compositionally biased region" description="Pro residues" evidence="1">
    <location>
        <begin position="36"/>
        <end position="49"/>
    </location>
</feature>
<evidence type="ECO:0000313" key="3">
    <source>
        <dbReference type="Proteomes" id="UP001172082"/>
    </source>
</evidence>
<protein>
    <submittedName>
        <fullName evidence="2">Uncharacterized protein</fullName>
    </submittedName>
</protein>